<feature type="region of interest" description="Disordered" evidence="1">
    <location>
        <begin position="516"/>
        <end position="538"/>
    </location>
</feature>
<reference evidence="2 3" key="1">
    <citation type="submission" date="2017-08" db="EMBL/GenBank/DDBJ databases">
        <title>Acidophilic green algal genome provides insights into adaptation to an acidic environment.</title>
        <authorList>
            <person name="Hirooka S."/>
            <person name="Hirose Y."/>
            <person name="Kanesaki Y."/>
            <person name="Higuchi S."/>
            <person name="Fujiwara T."/>
            <person name="Onuma R."/>
            <person name="Era A."/>
            <person name="Ohbayashi R."/>
            <person name="Uzuka A."/>
            <person name="Nozaki H."/>
            <person name="Yoshikawa H."/>
            <person name="Miyagishima S.Y."/>
        </authorList>
    </citation>
    <scope>NUCLEOTIDE SEQUENCE [LARGE SCALE GENOMIC DNA]</scope>
    <source>
        <strain evidence="2 3">NIES-2499</strain>
    </source>
</reference>
<feature type="compositionally biased region" description="Polar residues" evidence="1">
    <location>
        <begin position="525"/>
        <end position="538"/>
    </location>
</feature>
<sequence>MNALSRIRVQSRAEGSTFCPREVLPAGSRCRVWSAATELGANVLVTSHVETCQAHRQEGTIDIVDSSEISANAYMITKRRPIEVVRNNGKYCLRSFWSIPNTRAAEIPNATMQKRSVPRFDNNKLELELDAIIGVLSTKKKDFDGVIHIMMELVPPDSLLKKINAEILKSKSKGSGASGRFPMEVWSKLWKIATRFATEHVALLHGLDAVMAQLGLTTVRFNCEMWSDDPVRHADMLASALTINMKRFNMVFRTIDQRVLLDNVVVAELTRMDTIKLRGLVARSPTIACDEALLMEMHTTFARDKNPDEWLALLPFYFKFLKDRPIKSPGFLSGTLAAPAALVKDLKLAIEAMCKAQTPVLGCYAVNLLYNTTISDRSASTIRVPQSPHIAPIEALSLLSPEQDAQQLAKQIVGASNNGSIVTNKDGTPIVEFRTPVGCEAVTLSKKLRIGTMDTLLVHLYERLLFETLSPNGVSSVRAMIGAVYETQFHTTRRTKLLSRFQLTIPCFKTQSQISQATRRRSVQAARTSTPTQKESSS</sequence>
<dbReference type="Proteomes" id="UP000232323">
    <property type="component" value="Unassembled WGS sequence"/>
</dbReference>
<organism evidence="2 3">
    <name type="scientific">Chlamydomonas eustigma</name>
    <dbReference type="NCBI Taxonomy" id="1157962"/>
    <lineage>
        <taxon>Eukaryota</taxon>
        <taxon>Viridiplantae</taxon>
        <taxon>Chlorophyta</taxon>
        <taxon>core chlorophytes</taxon>
        <taxon>Chlorophyceae</taxon>
        <taxon>CS clade</taxon>
        <taxon>Chlamydomonadales</taxon>
        <taxon>Chlamydomonadaceae</taxon>
        <taxon>Chlamydomonas</taxon>
    </lineage>
</organism>
<comment type="caution">
    <text evidence="2">The sequence shown here is derived from an EMBL/GenBank/DDBJ whole genome shotgun (WGS) entry which is preliminary data.</text>
</comment>
<evidence type="ECO:0000256" key="1">
    <source>
        <dbReference type="SAM" id="MobiDB-lite"/>
    </source>
</evidence>
<dbReference type="EMBL" id="BEGY01000152">
    <property type="protein sequence ID" value="GAX85137.1"/>
    <property type="molecule type" value="Genomic_DNA"/>
</dbReference>
<gene>
    <name evidence="2" type="ORF">CEUSTIGMA_g12557.t1</name>
</gene>
<accession>A0A250XPY8</accession>
<keyword evidence="3" id="KW-1185">Reference proteome</keyword>
<evidence type="ECO:0000313" key="2">
    <source>
        <dbReference type="EMBL" id="GAX85137.1"/>
    </source>
</evidence>
<name>A0A250XPY8_9CHLO</name>
<proteinExistence type="predicted"/>
<evidence type="ECO:0000313" key="3">
    <source>
        <dbReference type="Proteomes" id="UP000232323"/>
    </source>
</evidence>
<protein>
    <submittedName>
        <fullName evidence="2">Uncharacterized protein</fullName>
    </submittedName>
</protein>
<dbReference type="AlphaFoldDB" id="A0A250XPY8"/>